<accession>A0A183HPP6</accession>
<reference evidence="1 2" key="2">
    <citation type="submission" date="2018-11" db="EMBL/GenBank/DDBJ databases">
        <authorList>
            <consortium name="Pathogen Informatics"/>
        </authorList>
    </citation>
    <scope>NUCLEOTIDE SEQUENCE [LARGE SCALE GENOMIC DNA]</scope>
</reference>
<organism evidence="3">
    <name type="scientific">Onchocerca flexuosa</name>
    <dbReference type="NCBI Taxonomy" id="387005"/>
    <lineage>
        <taxon>Eukaryota</taxon>
        <taxon>Metazoa</taxon>
        <taxon>Ecdysozoa</taxon>
        <taxon>Nematoda</taxon>
        <taxon>Chromadorea</taxon>
        <taxon>Rhabditida</taxon>
        <taxon>Spirurina</taxon>
        <taxon>Spiruromorpha</taxon>
        <taxon>Filarioidea</taxon>
        <taxon>Onchocercidae</taxon>
        <taxon>Onchocerca</taxon>
    </lineage>
</organism>
<dbReference type="EMBL" id="UZAJ01011611">
    <property type="protein sequence ID" value="VDO60786.1"/>
    <property type="molecule type" value="Genomic_DNA"/>
</dbReference>
<gene>
    <name evidence="1" type="ORF">OFLC_LOCUS9461</name>
</gene>
<proteinExistence type="predicted"/>
<dbReference type="Proteomes" id="UP000267606">
    <property type="component" value="Unassembled WGS sequence"/>
</dbReference>
<name>A0A183HPP6_9BILA</name>
<evidence type="ECO:0000313" key="2">
    <source>
        <dbReference type="Proteomes" id="UP000267606"/>
    </source>
</evidence>
<evidence type="ECO:0000313" key="1">
    <source>
        <dbReference type="EMBL" id="VDO60786.1"/>
    </source>
</evidence>
<protein>
    <submittedName>
        <fullName evidence="1 3">Uncharacterized protein</fullName>
    </submittedName>
</protein>
<dbReference type="WBParaSite" id="OFLC_0000945701-mRNA-1">
    <property type="protein sequence ID" value="OFLC_0000945701-mRNA-1"/>
    <property type="gene ID" value="OFLC_0000945701"/>
</dbReference>
<sequence length="34" mass="4027">MNSPEEELVCNEEQDILRSNDVQKHKDSELLEVR</sequence>
<dbReference type="AlphaFoldDB" id="A0A183HPP6"/>
<keyword evidence="2" id="KW-1185">Reference proteome</keyword>
<evidence type="ECO:0000313" key="3">
    <source>
        <dbReference type="WBParaSite" id="OFLC_0000945701-mRNA-1"/>
    </source>
</evidence>
<reference evidence="3" key="1">
    <citation type="submission" date="2016-06" db="UniProtKB">
        <authorList>
            <consortium name="WormBaseParasite"/>
        </authorList>
    </citation>
    <scope>IDENTIFICATION</scope>
</reference>